<organism evidence="1 2">
    <name type="scientific">Lachancea dasiensis</name>
    <dbReference type="NCBI Taxonomy" id="1072105"/>
    <lineage>
        <taxon>Eukaryota</taxon>
        <taxon>Fungi</taxon>
        <taxon>Dikarya</taxon>
        <taxon>Ascomycota</taxon>
        <taxon>Saccharomycotina</taxon>
        <taxon>Saccharomycetes</taxon>
        <taxon>Saccharomycetales</taxon>
        <taxon>Saccharomycetaceae</taxon>
        <taxon>Lachancea</taxon>
    </lineage>
</organism>
<dbReference type="Proteomes" id="UP000190274">
    <property type="component" value="Chromosome G"/>
</dbReference>
<keyword evidence="2" id="KW-1185">Reference proteome</keyword>
<dbReference type="STRING" id="1266660.A0A1G4JV13"/>
<evidence type="ECO:0000313" key="1">
    <source>
        <dbReference type="EMBL" id="SCU94733.1"/>
    </source>
</evidence>
<sequence length="285" mass="32547">MEDTQLTLPPIGAALPAALAFRKNLVCYTEDASTVVEYLQNLKLQYLLWDDYDCIDVKNKPDVGTVLILPNIDKILILQQDKLAKYLQTMASQKTAFFTAIATVSLDFSPYANMTAYLKRQFWFACGEPRIQDLVELSLQELAPLREALAQIHVQPSIRRYILDVVVHLRVHRFAKQATGGGCSSRALGDMLDLCQTLALAQERQFVVPDLVRLAAQWYFPFHIELIQDPSHEISLQFGSDPDIVAQVLYKLQDFSIQRAEKTKYPLYFQYMVLRDVLHRVVPPI</sequence>
<dbReference type="AlphaFoldDB" id="A0A1G4JV13"/>
<accession>A0A1G4JV13</accession>
<evidence type="ECO:0000313" key="2">
    <source>
        <dbReference type="Proteomes" id="UP000190274"/>
    </source>
</evidence>
<reference evidence="2" key="1">
    <citation type="submission" date="2016-03" db="EMBL/GenBank/DDBJ databases">
        <authorList>
            <person name="Devillers H."/>
        </authorList>
    </citation>
    <scope>NUCLEOTIDE SEQUENCE [LARGE SCALE GENOMIC DNA]</scope>
</reference>
<protein>
    <submittedName>
        <fullName evidence="1">LADA_0G10748g1_1</fullName>
    </submittedName>
</protein>
<proteinExistence type="predicted"/>
<dbReference type="Gene3D" id="1.10.8.80">
    <property type="entry name" value="Magnesium chelatase subunit I, C-Terminal domain"/>
    <property type="match status" value="1"/>
</dbReference>
<dbReference type="EMBL" id="LT598457">
    <property type="protein sequence ID" value="SCU94733.1"/>
    <property type="molecule type" value="Genomic_DNA"/>
</dbReference>
<dbReference type="OrthoDB" id="5582146at2759"/>
<gene>
    <name evidence="1" type="ORF">LADA_0G10748G</name>
</gene>
<name>A0A1G4JV13_9SACH</name>